<evidence type="ECO:0000313" key="2">
    <source>
        <dbReference type="EMBL" id="MCW0482764.1"/>
    </source>
</evidence>
<keyword evidence="3" id="KW-1185">Reference proteome</keyword>
<comment type="caution">
    <text evidence="2">The sequence shown here is derived from an EMBL/GenBank/DDBJ whole genome shotgun (WGS) entry which is preliminary data.</text>
</comment>
<dbReference type="InterPro" id="IPR003594">
    <property type="entry name" value="HATPase_dom"/>
</dbReference>
<feature type="domain" description="Histidine kinase/HSP90-like ATPase" evidence="1">
    <location>
        <begin position="18"/>
        <end position="133"/>
    </location>
</feature>
<dbReference type="RefSeq" id="WP_282591369.1">
    <property type="nucleotide sequence ID" value="NZ_JAPAAF010000009.1"/>
</dbReference>
<evidence type="ECO:0000259" key="1">
    <source>
        <dbReference type="Pfam" id="PF13581"/>
    </source>
</evidence>
<dbReference type="Gene3D" id="3.30.565.10">
    <property type="entry name" value="Histidine kinase-like ATPase, C-terminal domain"/>
    <property type="match status" value="1"/>
</dbReference>
<organism evidence="2 3">
    <name type="scientific">Gaoshiqia sediminis</name>
    <dbReference type="NCBI Taxonomy" id="2986998"/>
    <lineage>
        <taxon>Bacteria</taxon>
        <taxon>Pseudomonadati</taxon>
        <taxon>Bacteroidota</taxon>
        <taxon>Bacteroidia</taxon>
        <taxon>Marinilabiliales</taxon>
        <taxon>Prolixibacteraceae</taxon>
        <taxon>Gaoshiqia</taxon>
    </lineage>
</organism>
<evidence type="ECO:0000313" key="3">
    <source>
        <dbReference type="Proteomes" id="UP001163821"/>
    </source>
</evidence>
<dbReference type="Pfam" id="PF13581">
    <property type="entry name" value="HATPase_c_2"/>
    <property type="match status" value="1"/>
</dbReference>
<proteinExistence type="predicted"/>
<dbReference type="EMBL" id="JAPAAF010000009">
    <property type="protein sequence ID" value="MCW0482764.1"/>
    <property type="molecule type" value="Genomic_DNA"/>
</dbReference>
<sequence length="136" mass="14670">MELSFSIQGGDFTRAGHASSEVKKKLKQLGIDAKCIKSIVIALYEAEVNVVAHAWSGDIRVEIDKDKIQTKITDKGPGIPDIGLAMQEGYSTASKKVREMGFGAGMGLSNMKKNTDVLNIESVVGEGTTVTMINYF</sequence>
<dbReference type="InterPro" id="IPR036890">
    <property type="entry name" value="HATPase_C_sf"/>
</dbReference>
<keyword evidence="2" id="KW-0547">Nucleotide-binding</keyword>
<gene>
    <name evidence="2" type="ORF">N2K84_08505</name>
</gene>
<dbReference type="AlphaFoldDB" id="A0AA42C6Q0"/>
<reference evidence="2" key="1">
    <citation type="submission" date="2022-10" db="EMBL/GenBank/DDBJ databases">
        <title>Gaoshiqiia sediminis gen. nov., sp. nov., isolated from coastal sediment.</title>
        <authorList>
            <person name="Yu W.X."/>
            <person name="Mu D.S."/>
            <person name="Du J.Z."/>
            <person name="Liang Y.Q."/>
        </authorList>
    </citation>
    <scope>NUCLEOTIDE SEQUENCE</scope>
    <source>
        <strain evidence="2">A06</strain>
    </source>
</reference>
<dbReference type="Proteomes" id="UP001163821">
    <property type="component" value="Unassembled WGS sequence"/>
</dbReference>
<dbReference type="SUPFAM" id="SSF55874">
    <property type="entry name" value="ATPase domain of HSP90 chaperone/DNA topoisomerase II/histidine kinase"/>
    <property type="match status" value="1"/>
</dbReference>
<name>A0AA42C6Q0_9BACT</name>
<protein>
    <submittedName>
        <fullName evidence="2">ATP-binding protein</fullName>
    </submittedName>
</protein>
<accession>A0AA42C6Q0</accession>
<keyword evidence="2" id="KW-0067">ATP-binding</keyword>
<dbReference type="GO" id="GO:0005524">
    <property type="term" value="F:ATP binding"/>
    <property type="evidence" value="ECO:0007669"/>
    <property type="project" value="UniProtKB-KW"/>
</dbReference>